<dbReference type="AlphaFoldDB" id="A0A433XCN0"/>
<gene>
    <name evidence="1" type="ORF">EJP77_09545</name>
</gene>
<evidence type="ECO:0000313" key="1">
    <source>
        <dbReference type="EMBL" id="RUT31628.1"/>
    </source>
</evidence>
<dbReference type="RefSeq" id="WP_127199009.1">
    <property type="nucleotide sequence ID" value="NZ_RZNX01000003.1"/>
</dbReference>
<proteinExistence type="predicted"/>
<evidence type="ECO:0000313" key="2">
    <source>
        <dbReference type="Proteomes" id="UP000272464"/>
    </source>
</evidence>
<sequence length="101" mass="11522">MECIVHFDVVHPDQVKELRGLIMLEAGKAPTEADFLGMFKDMGYELRLSDKDKLVFTPLNANADYKEIRIRNLDTGEDTYVEDRNLKSVISNLLPPQSKPL</sequence>
<protein>
    <recommendedName>
        <fullName evidence="3">Dipeptidyl aminopeptidase</fullName>
    </recommendedName>
</protein>
<dbReference type="Proteomes" id="UP000272464">
    <property type="component" value="Unassembled WGS sequence"/>
</dbReference>
<comment type="caution">
    <text evidence="1">The sequence shown here is derived from an EMBL/GenBank/DDBJ whole genome shotgun (WGS) entry which is preliminary data.</text>
</comment>
<accession>A0A433XCN0</accession>
<dbReference type="EMBL" id="RZNX01000003">
    <property type="protein sequence ID" value="RUT31628.1"/>
    <property type="molecule type" value="Genomic_DNA"/>
</dbReference>
<evidence type="ECO:0008006" key="3">
    <source>
        <dbReference type="Google" id="ProtNLM"/>
    </source>
</evidence>
<keyword evidence="2" id="KW-1185">Reference proteome</keyword>
<name>A0A433XCN0_9BACL</name>
<organism evidence="1 2">
    <name type="scientific">Paenibacillus zeisoli</name>
    <dbReference type="NCBI Taxonomy" id="2496267"/>
    <lineage>
        <taxon>Bacteria</taxon>
        <taxon>Bacillati</taxon>
        <taxon>Bacillota</taxon>
        <taxon>Bacilli</taxon>
        <taxon>Bacillales</taxon>
        <taxon>Paenibacillaceae</taxon>
        <taxon>Paenibacillus</taxon>
    </lineage>
</organism>
<reference evidence="1 2" key="1">
    <citation type="submission" date="2018-12" db="EMBL/GenBank/DDBJ databases">
        <authorList>
            <person name="Sun L."/>
            <person name="Chen Z."/>
        </authorList>
    </citation>
    <scope>NUCLEOTIDE SEQUENCE [LARGE SCALE GENOMIC DNA]</scope>
    <source>
        <strain evidence="1 2">3-5-3</strain>
    </source>
</reference>
<dbReference type="OrthoDB" id="2639209at2"/>